<evidence type="ECO:0000256" key="5">
    <source>
        <dbReference type="PROSITE-ProRule" id="PRU00125"/>
    </source>
</evidence>
<keyword evidence="8" id="KW-1185">Reference proteome</keyword>
<feature type="domain" description="LIM zinc-binding" evidence="6">
    <location>
        <begin position="321"/>
        <end position="382"/>
    </location>
</feature>
<dbReference type="GO" id="GO:0046872">
    <property type="term" value="F:metal ion binding"/>
    <property type="evidence" value="ECO:0007669"/>
    <property type="project" value="UniProtKB-KW"/>
</dbReference>
<dbReference type="Gene3D" id="2.10.110.10">
    <property type="entry name" value="Cysteine Rich Protein"/>
    <property type="match status" value="1"/>
</dbReference>
<dbReference type="Pfam" id="PF00412">
    <property type="entry name" value="LIM"/>
    <property type="match status" value="1"/>
</dbReference>
<reference evidence="7 8" key="1">
    <citation type="submission" date="2017-06" db="EMBL/GenBank/DDBJ databases">
        <title>Comparative genomic analysis of Ambrosia Fusariam Clade fungi.</title>
        <authorList>
            <person name="Stajich J.E."/>
            <person name="Carrillo J."/>
            <person name="Kijimoto T."/>
            <person name="Eskalen A."/>
            <person name="O'Donnell K."/>
            <person name="Kasson M."/>
        </authorList>
    </citation>
    <scope>NUCLEOTIDE SEQUENCE [LARGE SCALE GENOMIC DNA]</scope>
    <source>
        <strain evidence="7 8">NRRL62606</strain>
    </source>
</reference>
<keyword evidence="1 5" id="KW-0479">Metal-binding</keyword>
<dbReference type="PROSITE" id="PS00478">
    <property type="entry name" value="LIM_DOMAIN_1"/>
    <property type="match status" value="1"/>
</dbReference>
<dbReference type="EMBL" id="NKCL01000311">
    <property type="protein sequence ID" value="RSL76146.1"/>
    <property type="molecule type" value="Genomic_DNA"/>
</dbReference>
<comment type="caution">
    <text evidence="7">The sequence shown here is derived from an EMBL/GenBank/DDBJ whole genome shotgun (WGS) entry which is preliminary data.</text>
</comment>
<name>A0A428RF20_9HYPO</name>
<evidence type="ECO:0000259" key="6">
    <source>
        <dbReference type="PROSITE" id="PS50023"/>
    </source>
</evidence>
<evidence type="ECO:0000313" key="7">
    <source>
        <dbReference type="EMBL" id="RSL76146.1"/>
    </source>
</evidence>
<keyword evidence="2" id="KW-0677">Repeat</keyword>
<dbReference type="PANTHER" id="PTHR24205:SF16">
    <property type="entry name" value="GH01042P-RELATED"/>
    <property type="match status" value="1"/>
</dbReference>
<dbReference type="PANTHER" id="PTHR24205">
    <property type="entry name" value="FOUR AND A HALF LIM DOMAINS PROTEIN"/>
    <property type="match status" value="1"/>
</dbReference>
<gene>
    <name evidence="7" type="ORF">CEP51_010234</name>
</gene>
<evidence type="ECO:0000256" key="4">
    <source>
        <dbReference type="ARBA" id="ARBA00023038"/>
    </source>
</evidence>
<dbReference type="AlphaFoldDB" id="A0A428RF20"/>
<evidence type="ECO:0000313" key="8">
    <source>
        <dbReference type="Proteomes" id="UP000287972"/>
    </source>
</evidence>
<dbReference type="PROSITE" id="PS50023">
    <property type="entry name" value="LIM_DOMAIN_2"/>
    <property type="match status" value="1"/>
</dbReference>
<dbReference type="Proteomes" id="UP000287972">
    <property type="component" value="Unassembled WGS sequence"/>
</dbReference>
<dbReference type="InterPro" id="IPR031348">
    <property type="entry name" value="PigL_N"/>
</dbReference>
<accession>A0A428RF20</accession>
<sequence>MDPLSIAASVGALAATCLSTCKKLSDLASNYQDVPMVITMICSETMVINIALSDLQKNILQRQDLSQAWASRTDVLVAFETALTGCMIVFSCLEAETRRLQSQTLNSSGMRVWAKLKFLWNQDRLKELLSALRGQQSSINFLIQVLGINTLSDIERNIRDNKSKIQNPASEAQSLRSNNPSVKMESQSIFDSENTRLSLFDTEAISAVAPSELDFDFDDMVLNSQAYRRAFARAESAANLETRAHVTEDIDLSLSNGSTIRRVNRELVDLNLATTVESSSLRRVSTVLGCQESIPEEADNPPPEREEESLNLSQLMNCPEPICEKCSGVIIGQFVRDQGKIFHPDCFTCADCGETIRTKFFRLKHDPRARICENDYFQRLDQLHHKCEQGLEDINPASGNKNYHVKHFTHEMSLTDLDANTSFHDADFADREENDAQVCVC</sequence>
<keyword evidence="3 5" id="KW-0862">Zinc</keyword>
<dbReference type="Pfam" id="PF17111">
    <property type="entry name" value="PigL_N"/>
    <property type="match status" value="1"/>
</dbReference>
<dbReference type="SMART" id="SM00132">
    <property type="entry name" value="LIM"/>
    <property type="match status" value="1"/>
</dbReference>
<proteinExistence type="predicted"/>
<dbReference type="SUPFAM" id="SSF57716">
    <property type="entry name" value="Glucocorticoid receptor-like (DNA-binding domain)"/>
    <property type="match status" value="1"/>
</dbReference>
<evidence type="ECO:0000256" key="3">
    <source>
        <dbReference type="ARBA" id="ARBA00022833"/>
    </source>
</evidence>
<evidence type="ECO:0000256" key="2">
    <source>
        <dbReference type="ARBA" id="ARBA00022737"/>
    </source>
</evidence>
<organism evidence="7 8">
    <name type="scientific">Fusarium floridanum</name>
    <dbReference type="NCBI Taxonomy" id="1325733"/>
    <lineage>
        <taxon>Eukaryota</taxon>
        <taxon>Fungi</taxon>
        <taxon>Dikarya</taxon>
        <taxon>Ascomycota</taxon>
        <taxon>Pezizomycotina</taxon>
        <taxon>Sordariomycetes</taxon>
        <taxon>Hypocreomycetidae</taxon>
        <taxon>Hypocreales</taxon>
        <taxon>Nectriaceae</taxon>
        <taxon>Fusarium</taxon>
        <taxon>Fusarium solani species complex</taxon>
    </lineage>
</organism>
<dbReference type="InterPro" id="IPR001781">
    <property type="entry name" value="Znf_LIM"/>
</dbReference>
<keyword evidence="4 5" id="KW-0440">LIM domain</keyword>
<protein>
    <recommendedName>
        <fullName evidence="6">LIM zinc-binding domain-containing protein</fullName>
    </recommendedName>
</protein>
<dbReference type="GO" id="GO:0030695">
    <property type="term" value="F:GTPase regulator activity"/>
    <property type="evidence" value="ECO:0007669"/>
    <property type="project" value="UniProtKB-ARBA"/>
</dbReference>
<evidence type="ECO:0000256" key="1">
    <source>
        <dbReference type="ARBA" id="ARBA00022723"/>
    </source>
</evidence>